<dbReference type="SMART" id="SM00448">
    <property type="entry name" value="REC"/>
    <property type="match status" value="1"/>
</dbReference>
<name>E6Q0E7_9ZZZZ</name>
<dbReference type="PANTHER" id="PTHR45339:SF6">
    <property type="entry name" value="SENSORY HISTIDINE PROTEIN KINASE"/>
    <property type="match status" value="1"/>
</dbReference>
<dbReference type="SUPFAM" id="SSF52172">
    <property type="entry name" value="CheY-like"/>
    <property type="match status" value="1"/>
</dbReference>
<dbReference type="PANTHER" id="PTHR45339">
    <property type="entry name" value="HYBRID SIGNAL TRANSDUCTION HISTIDINE KINASE J"/>
    <property type="match status" value="1"/>
</dbReference>
<dbReference type="PROSITE" id="PS50110">
    <property type="entry name" value="RESPONSE_REGULATORY"/>
    <property type="match status" value="1"/>
</dbReference>
<dbReference type="Pfam" id="PF00072">
    <property type="entry name" value="Response_reg"/>
    <property type="match status" value="1"/>
</dbReference>
<dbReference type="AlphaFoldDB" id="E6Q0E7"/>
<feature type="domain" description="Response regulatory" evidence="2">
    <location>
        <begin position="25"/>
        <end position="141"/>
    </location>
</feature>
<gene>
    <name evidence="3" type="ORF">CARN3_0209</name>
</gene>
<evidence type="ECO:0000313" key="3">
    <source>
        <dbReference type="EMBL" id="CBI00656.1"/>
    </source>
</evidence>
<protein>
    <recommendedName>
        <fullName evidence="2">Response regulatory domain-containing protein</fullName>
    </recommendedName>
</protein>
<dbReference type="Gene3D" id="3.40.50.2300">
    <property type="match status" value="1"/>
</dbReference>
<dbReference type="EMBL" id="CABN01000160">
    <property type="protein sequence ID" value="CBI00656.1"/>
    <property type="molecule type" value="Genomic_DNA"/>
</dbReference>
<proteinExistence type="predicted"/>
<accession>E6Q0E7</accession>
<sequence>MAGSLDQAVATSGTPRTHGEIMKHRILVVEDNQPNRELLCDWLEAEGFEVASAENLEQAFAVFKDQPPHAVLLDVQLGSEDGLSLATWIRGEPKLKNIPLIAVTAHAMVTDHERVIQAGCNACTSKPIDFKLLAAQLERWLDSAAKL</sequence>
<dbReference type="InterPro" id="IPR001789">
    <property type="entry name" value="Sig_transdc_resp-reg_receiver"/>
</dbReference>
<organism evidence="3">
    <name type="scientific">mine drainage metagenome</name>
    <dbReference type="NCBI Taxonomy" id="410659"/>
    <lineage>
        <taxon>unclassified sequences</taxon>
        <taxon>metagenomes</taxon>
        <taxon>ecological metagenomes</taxon>
    </lineage>
</organism>
<evidence type="ECO:0000256" key="1">
    <source>
        <dbReference type="ARBA" id="ARBA00022553"/>
    </source>
</evidence>
<dbReference type="GO" id="GO:0000160">
    <property type="term" value="P:phosphorelay signal transduction system"/>
    <property type="evidence" value="ECO:0007669"/>
    <property type="project" value="InterPro"/>
</dbReference>
<keyword evidence="1" id="KW-0597">Phosphoprotein</keyword>
<reference evidence="3" key="1">
    <citation type="submission" date="2009-10" db="EMBL/GenBank/DDBJ databases">
        <title>Diversity of trophic interactions inside an arsenic-rich microbial ecosystem.</title>
        <authorList>
            <person name="Bertin P.N."/>
            <person name="Heinrich-Salmeron A."/>
            <person name="Pelletier E."/>
            <person name="Goulhen-Chollet F."/>
            <person name="Arsene-Ploetze F."/>
            <person name="Gallien S."/>
            <person name="Calteau A."/>
            <person name="Vallenet D."/>
            <person name="Casiot C."/>
            <person name="Chane-Woon-Ming B."/>
            <person name="Giloteaux L."/>
            <person name="Barakat M."/>
            <person name="Bonnefoy V."/>
            <person name="Bruneel O."/>
            <person name="Chandler M."/>
            <person name="Cleiss J."/>
            <person name="Duran R."/>
            <person name="Elbaz-Poulichet F."/>
            <person name="Fonknechten N."/>
            <person name="Lauga B."/>
            <person name="Mornico D."/>
            <person name="Ortet P."/>
            <person name="Schaeffer C."/>
            <person name="Siguier P."/>
            <person name="Alexander Thil Smith A."/>
            <person name="Van Dorsselaer A."/>
            <person name="Weissenbach J."/>
            <person name="Medigue C."/>
            <person name="Le Paslier D."/>
        </authorList>
    </citation>
    <scope>NUCLEOTIDE SEQUENCE</scope>
</reference>
<evidence type="ECO:0000259" key="2">
    <source>
        <dbReference type="PROSITE" id="PS50110"/>
    </source>
</evidence>
<dbReference type="InterPro" id="IPR011006">
    <property type="entry name" value="CheY-like_superfamily"/>
</dbReference>
<comment type="caution">
    <text evidence="3">The sequence shown here is derived from an EMBL/GenBank/DDBJ whole genome shotgun (WGS) entry which is preliminary data.</text>
</comment>